<proteinExistence type="predicted"/>
<feature type="compositionally biased region" description="Basic and acidic residues" evidence="1">
    <location>
        <begin position="97"/>
        <end position="108"/>
    </location>
</feature>
<evidence type="ECO:0000313" key="3">
    <source>
        <dbReference type="Proteomes" id="UP000822369"/>
    </source>
</evidence>
<accession>A0A9D2Z226</accession>
<sequence length="265" mass="28606">MQTEGSDPRLPGPIMEGLGETSSLNAEALGKFAQSMAENIINSMQNLEPEASHANANLDVLSEKLASTIMEGAFREVGSPPSAEDCLRDSTSACVKADQEEGRKETSRDAQSSHPPLSQSGLPVVGSLDYPDAPPTTPLIPELERSRHSFARKLKGGLAKVFLPSPPPPTPKDKNSHSGPQEELMENLMHSLSSIGLAADGLDAVQQQAANLESFAEDLSHDIMNWVWKEQSEKQITDERDLHLLAHQLAESIITSSIDKAKILI</sequence>
<protein>
    <submittedName>
        <fullName evidence="2">LOC107377001-like protein</fullName>
    </submittedName>
</protein>
<feature type="compositionally biased region" description="Polar residues" evidence="1">
    <location>
        <begin position="109"/>
        <end position="121"/>
    </location>
</feature>
<feature type="region of interest" description="Disordered" evidence="1">
    <location>
        <begin position="160"/>
        <end position="180"/>
    </location>
</feature>
<evidence type="ECO:0000256" key="1">
    <source>
        <dbReference type="SAM" id="MobiDB-lite"/>
    </source>
</evidence>
<dbReference type="EMBL" id="JAAVVJ010000001">
    <property type="protein sequence ID" value="KAF7229909.1"/>
    <property type="molecule type" value="Genomic_DNA"/>
</dbReference>
<comment type="caution">
    <text evidence="2">The sequence shown here is derived from an EMBL/GenBank/DDBJ whole genome shotgun (WGS) entry which is preliminary data.</text>
</comment>
<dbReference type="Proteomes" id="UP000822369">
    <property type="component" value="Chromosome 1"/>
</dbReference>
<feature type="region of interest" description="Disordered" evidence="1">
    <location>
        <begin position="76"/>
        <end position="144"/>
    </location>
</feature>
<name>A0A9D2Z226_NOTFU</name>
<dbReference type="OrthoDB" id="9938511at2759"/>
<dbReference type="AlphaFoldDB" id="A0A9D2Z226"/>
<reference evidence="2" key="1">
    <citation type="submission" date="2020-03" db="EMBL/GenBank/DDBJ databases">
        <title>Intra-Species Differences in Population Size shape Life History and Genome Evolution.</title>
        <authorList>
            <person name="Willemsen D."/>
            <person name="Cui R."/>
            <person name="Valenzano D.R."/>
        </authorList>
    </citation>
    <scope>NUCLEOTIDE SEQUENCE</scope>
    <source>
        <strain evidence="2">GRZ</strain>
        <tissue evidence="2">Whole</tissue>
    </source>
</reference>
<dbReference type="KEGG" id="nfu:107377001"/>
<organism evidence="2 3">
    <name type="scientific">Nothobranchius furzeri</name>
    <name type="common">Turquoise killifish</name>
    <dbReference type="NCBI Taxonomy" id="105023"/>
    <lineage>
        <taxon>Eukaryota</taxon>
        <taxon>Metazoa</taxon>
        <taxon>Chordata</taxon>
        <taxon>Craniata</taxon>
        <taxon>Vertebrata</taxon>
        <taxon>Euteleostomi</taxon>
        <taxon>Actinopterygii</taxon>
        <taxon>Neopterygii</taxon>
        <taxon>Teleostei</taxon>
        <taxon>Neoteleostei</taxon>
        <taxon>Acanthomorphata</taxon>
        <taxon>Ovalentaria</taxon>
        <taxon>Atherinomorphae</taxon>
        <taxon>Cyprinodontiformes</taxon>
        <taxon>Nothobranchiidae</taxon>
        <taxon>Nothobranchius</taxon>
    </lineage>
</organism>
<dbReference type="OMA" id="IMEGAFR"/>
<gene>
    <name evidence="2" type="ORF">G4P62_003814</name>
</gene>
<evidence type="ECO:0000313" key="2">
    <source>
        <dbReference type="EMBL" id="KAF7229909.1"/>
    </source>
</evidence>